<dbReference type="Proteomes" id="UP000239203">
    <property type="component" value="Unassembled WGS sequence"/>
</dbReference>
<evidence type="ECO:0000256" key="2">
    <source>
        <dbReference type="SAM" id="Phobius"/>
    </source>
</evidence>
<sequence length="334" mass="35813">MADATGGAPTSGKDPGDDAFGTIFDHPDLRDETWLAQAGKQATRDAKRARRRGAIRVRWKRAGRTGLGHRSLTVVALAGVGLLAAGLLMLRESVEDETGQPLSPGTAVDLGHPFAGTPAAHWADGEAGLVAPEAEAVGAYTAEKVADAYAWARRFLITARLDPAVIVGHDVERPLRLLGRADAMAQRTGTRAQMSNWLTWIADGNRLLPAPPKVSGRMWAAVDDHGVLEIHTDYVFAYAFDPERPETITSAYDVVAIDRAAVTFVHSRGGPPEDLDMKIGETAGYFYSMSCSEAENGELAPAYRDRQVGPGGGFEPPSRFFDPNSSLTTDDKCD</sequence>
<proteinExistence type="predicted"/>
<name>A0A2S6GRP4_9PSEU</name>
<dbReference type="OrthoDB" id="4549522at2"/>
<evidence type="ECO:0000313" key="3">
    <source>
        <dbReference type="EMBL" id="PPK67904.1"/>
    </source>
</evidence>
<dbReference type="AlphaFoldDB" id="A0A2S6GRP4"/>
<keyword evidence="2" id="KW-0472">Membrane</keyword>
<gene>
    <name evidence="3" type="ORF">CLV40_106135</name>
</gene>
<keyword evidence="4" id="KW-1185">Reference proteome</keyword>
<feature type="region of interest" description="Disordered" evidence="1">
    <location>
        <begin position="1"/>
        <end position="20"/>
    </location>
</feature>
<feature type="transmembrane region" description="Helical" evidence="2">
    <location>
        <begin position="71"/>
        <end position="90"/>
    </location>
</feature>
<reference evidence="3 4" key="1">
    <citation type="submission" date="2018-02" db="EMBL/GenBank/DDBJ databases">
        <title>Genomic Encyclopedia of Archaeal and Bacterial Type Strains, Phase II (KMG-II): from individual species to whole genera.</title>
        <authorList>
            <person name="Goeker M."/>
        </authorList>
    </citation>
    <scope>NUCLEOTIDE SEQUENCE [LARGE SCALE GENOMIC DNA]</scope>
    <source>
        <strain evidence="3 4">YU 961-1</strain>
    </source>
</reference>
<dbReference type="EMBL" id="PTIX01000006">
    <property type="protein sequence ID" value="PPK67904.1"/>
    <property type="molecule type" value="Genomic_DNA"/>
</dbReference>
<protein>
    <submittedName>
        <fullName evidence="3">Uncharacterized protein</fullName>
    </submittedName>
</protein>
<evidence type="ECO:0000256" key="1">
    <source>
        <dbReference type="SAM" id="MobiDB-lite"/>
    </source>
</evidence>
<dbReference type="RefSeq" id="WP_104479196.1">
    <property type="nucleotide sequence ID" value="NZ_CP154825.1"/>
</dbReference>
<accession>A0A2S6GRP4</accession>
<keyword evidence="2" id="KW-0812">Transmembrane</keyword>
<organism evidence="3 4">
    <name type="scientific">Actinokineospora auranticolor</name>
    <dbReference type="NCBI Taxonomy" id="155976"/>
    <lineage>
        <taxon>Bacteria</taxon>
        <taxon>Bacillati</taxon>
        <taxon>Actinomycetota</taxon>
        <taxon>Actinomycetes</taxon>
        <taxon>Pseudonocardiales</taxon>
        <taxon>Pseudonocardiaceae</taxon>
        <taxon>Actinokineospora</taxon>
    </lineage>
</organism>
<comment type="caution">
    <text evidence="3">The sequence shown here is derived from an EMBL/GenBank/DDBJ whole genome shotgun (WGS) entry which is preliminary data.</text>
</comment>
<feature type="region of interest" description="Disordered" evidence="1">
    <location>
        <begin position="300"/>
        <end position="334"/>
    </location>
</feature>
<evidence type="ECO:0000313" key="4">
    <source>
        <dbReference type="Proteomes" id="UP000239203"/>
    </source>
</evidence>
<keyword evidence="2" id="KW-1133">Transmembrane helix</keyword>